<sequence length="54" mass="5749">MGGGRNHELVALHEVQMAVRLRLRPLPLRCATGGRESIALPAHSLGSRKPLGAP</sequence>
<dbReference type="InParanoid" id="A0A0C3NHV4"/>
<keyword evidence="2" id="KW-1185">Reference proteome</keyword>
<protein>
    <submittedName>
        <fullName evidence="1">Uncharacterized protein</fullName>
    </submittedName>
</protein>
<reference evidence="1 2" key="1">
    <citation type="submission" date="2014-04" db="EMBL/GenBank/DDBJ databases">
        <authorList>
            <consortium name="DOE Joint Genome Institute"/>
            <person name="Kuo A."/>
            <person name="Kohler A."/>
            <person name="Costa M.D."/>
            <person name="Nagy L.G."/>
            <person name="Floudas D."/>
            <person name="Copeland A."/>
            <person name="Barry K.W."/>
            <person name="Cichocki N."/>
            <person name="Veneault-Fourrey C."/>
            <person name="LaButti K."/>
            <person name="Lindquist E.A."/>
            <person name="Lipzen A."/>
            <person name="Lundell T."/>
            <person name="Morin E."/>
            <person name="Murat C."/>
            <person name="Sun H."/>
            <person name="Tunlid A."/>
            <person name="Henrissat B."/>
            <person name="Grigoriev I.V."/>
            <person name="Hibbett D.S."/>
            <person name="Martin F."/>
            <person name="Nordberg H.P."/>
            <person name="Cantor M.N."/>
            <person name="Hua S.X."/>
        </authorList>
    </citation>
    <scope>NUCLEOTIDE SEQUENCE [LARGE SCALE GENOMIC DNA]</scope>
    <source>
        <strain evidence="1 2">Marx 270</strain>
    </source>
</reference>
<dbReference type="EMBL" id="KN832079">
    <property type="protein sequence ID" value="KIN95018.1"/>
    <property type="molecule type" value="Genomic_DNA"/>
</dbReference>
<dbReference type="Proteomes" id="UP000054217">
    <property type="component" value="Unassembled WGS sequence"/>
</dbReference>
<reference evidence="2" key="2">
    <citation type="submission" date="2015-01" db="EMBL/GenBank/DDBJ databases">
        <title>Evolutionary Origins and Diversification of the Mycorrhizal Mutualists.</title>
        <authorList>
            <consortium name="DOE Joint Genome Institute"/>
            <consortium name="Mycorrhizal Genomics Consortium"/>
            <person name="Kohler A."/>
            <person name="Kuo A."/>
            <person name="Nagy L.G."/>
            <person name="Floudas D."/>
            <person name="Copeland A."/>
            <person name="Barry K.W."/>
            <person name="Cichocki N."/>
            <person name="Veneault-Fourrey C."/>
            <person name="LaButti K."/>
            <person name="Lindquist E.A."/>
            <person name="Lipzen A."/>
            <person name="Lundell T."/>
            <person name="Morin E."/>
            <person name="Murat C."/>
            <person name="Riley R."/>
            <person name="Ohm R."/>
            <person name="Sun H."/>
            <person name="Tunlid A."/>
            <person name="Henrissat B."/>
            <person name="Grigoriev I.V."/>
            <person name="Hibbett D.S."/>
            <person name="Martin F."/>
        </authorList>
    </citation>
    <scope>NUCLEOTIDE SEQUENCE [LARGE SCALE GENOMIC DNA]</scope>
    <source>
        <strain evidence="2">Marx 270</strain>
    </source>
</reference>
<organism evidence="1 2">
    <name type="scientific">Pisolithus tinctorius Marx 270</name>
    <dbReference type="NCBI Taxonomy" id="870435"/>
    <lineage>
        <taxon>Eukaryota</taxon>
        <taxon>Fungi</taxon>
        <taxon>Dikarya</taxon>
        <taxon>Basidiomycota</taxon>
        <taxon>Agaricomycotina</taxon>
        <taxon>Agaricomycetes</taxon>
        <taxon>Agaricomycetidae</taxon>
        <taxon>Boletales</taxon>
        <taxon>Sclerodermatineae</taxon>
        <taxon>Pisolithaceae</taxon>
        <taxon>Pisolithus</taxon>
    </lineage>
</organism>
<gene>
    <name evidence="1" type="ORF">M404DRAFT_1007860</name>
</gene>
<proteinExistence type="predicted"/>
<evidence type="ECO:0000313" key="2">
    <source>
        <dbReference type="Proteomes" id="UP000054217"/>
    </source>
</evidence>
<accession>A0A0C3NHV4</accession>
<dbReference type="AlphaFoldDB" id="A0A0C3NHV4"/>
<dbReference type="HOGENOM" id="CLU_3051326_0_0_1"/>
<evidence type="ECO:0000313" key="1">
    <source>
        <dbReference type="EMBL" id="KIN95018.1"/>
    </source>
</evidence>
<name>A0A0C3NHV4_PISTI</name>